<proteinExistence type="evidence at transcript level"/>
<dbReference type="PROSITE" id="PS50143">
    <property type="entry name" value="BIR_REPEAT_2"/>
    <property type="match status" value="1"/>
</dbReference>
<name>A0A165NNI7_BOTSH</name>
<evidence type="ECO:0000256" key="2">
    <source>
        <dbReference type="SAM" id="MobiDB-lite"/>
    </source>
</evidence>
<dbReference type="GO" id="GO:0061630">
    <property type="term" value="F:ubiquitin protein ligase activity"/>
    <property type="evidence" value="ECO:0007669"/>
    <property type="project" value="TreeGrafter"/>
</dbReference>
<dbReference type="GO" id="GO:0043027">
    <property type="term" value="F:cysteine-type endopeptidase inhibitor activity involved in apoptotic process"/>
    <property type="evidence" value="ECO:0007669"/>
    <property type="project" value="TreeGrafter"/>
</dbReference>
<dbReference type="GO" id="GO:0005634">
    <property type="term" value="C:nucleus"/>
    <property type="evidence" value="ECO:0007669"/>
    <property type="project" value="TreeGrafter"/>
</dbReference>
<dbReference type="PROSITE" id="PS01282">
    <property type="entry name" value="BIR_REPEAT_1"/>
    <property type="match status" value="1"/>
</dbReference>
<dbReference type="PANTHER" id="PTHR10044:SF139">
    <property type="entry name" value="DEATH-ASSOCIATED INHIBITOR OF APOPTOSIS 2"/>
    <property type="match status" value="1"/>
</dbReference>
<feature type="region of interest" description="Disordered" evidence="2">
    <location>
        <begin position="142"/>
        <end position="191"/>
    </location>
</feature>
<dbReference type="GO" id="GO:0006915">
    <property type="term" value="P:apoptotic process"/>
    <property type="evidence" value="ECO:0007669"/>
    <property type="project" value="UniProtKB-KW"/>
</dbReference>
<reference evidence="3" key="1">
    <citation type="submission" date="2016-03" db="EMBL/GenBank/DDBJ databases">
        <title>Recurrent phagocytosis-induced apoptosis in a compound ascidian: morphological and molecular evidences.</title>
        <authorList>
            <person name="Franchi N."/>
            <person name="Manni L."/>
            <person name="Schiavon F."/>
            <person name="Basso G."/>
            <person name="Ballarin L."/>
        </authorList>
    </citation>
    <scope>NUCLEOTIDE SEQUENCE</scope>
</reference>
<dbReference type="InterPro" id="IPR013083">
    <property type="entry name" value="Znf_RING/FYVE/PHD"/>
</dbReference>
<evidence type="ECO:0000256" key="1">
    <source>
        <dbReference type="ARBA" id="ARBA00022703"/>
    </source>
</evidence>
<sequence>MIGSDSRRSQLQAVNGSGSVSTSGIPTSSQGGLSANHGLFTDIFNCANPTSPAYTGKSQRLSTFKNWNKHNILSPDKLADAGLFYLGERDRCKCFYCNGGLQNWVAGDDPMEEHAKYFPQCEYVLSRMGPDYVANLNARYPNLTRPTIPSPPPQMQYDARPITLSPPSSAVHRPQNVQSSPSLSRSPAAASQSHIDQDLAELVSQAEQFGFDRSIIEEILSDKYRSTGCYHSSLTELIDDIIRKESGITFDPQPMEDVEVECHETIRNPPIACVAEGRSCGNVESDSPLRDQLQSAINVTRCMSCNRRNRDCLFLDCGHLCCCYECGKAKQRCVICGTRVREVIKIFTTSFALRFLSLWLLNYCN</sequence>
<dbReference type="EMBL" id="KU948203">
    <property type="protein sequence ID" value="AMY56537.1"/>
    <property type="molecule type" value="mRNA"/>
</dbReference>
<accession>A0A165NNI7</accession>
<dbReference type="Gene3D" id="1.10.8.10">
    <property type="entry name" value="DNA helicase RuvA subunit, C-terminal domain"/>
    <property type="match status" value="1"/>
</dbReference>
<dbReference type="Pfam" id="PF13920">
    <property type="entry name" value="zf-C3HC4_3"/>
    <property type="match status" value="1"/>
</dbReference>
<feature type="compositionally biased region" description="Low complexity" evidence="2">
    <location>
        <begin position="178"/>
        <end position="191"/>
    </location>
</feature>
<keyword evidence="1" id="KW-0053">Apoptosis</keyword>
<dbReference type="Gene3D" id="1.10.1170.10">
    <property type="entry name" value="Inhibitor Of Apoptosis Protein (2mihbC-IAP-1), Chain A"/>
    <property type="match status" value="1"/>
</dbReference>
<dbReference type="FunFam" id="1.10.1170.10:FF:000003">
    <property type="entry name" value="E3 ubiquitin-protein ligase XIAP"/>
    <property type="match status" value="1"/>
</dbReference>
<dbReference type="PANTHER" id="PTHR10044">
    <property type="entry name" value="INHIBITOR OF APOPTOSIS"/>
    <property type="match status" value="1"/>
</dbReference>
<dbReference type="GO" id="GO:0051726">
    <property type="term" value="P:regulation of cell cycle"/>
    <property type="evidence" value="ECO:0007669"/>
    <property type="project" value="TreeGrafter"/>
</dbReference>
<protein>
    <submittedName>
        <fullName evidence="3">IAP7</fullName>
    </submittedName>
</protein>
<dbReference type="SMART" id="SM00238">
    <property type="entry name" value="BIR"/>
    <property type="match status" value="1"/>
</dbReference>
<dbReference type="CDD" id="cd00022">
    <property type="entry name" value="BIR"/>
    <property type="match status" value="1"/>
</dbReference>
<dbReference type="GO" id="GO:0043066">
    <property type="term" value="P:negative regulation of apoptotic process"/>
    <property type="evidence" value="ECO:0007669"/>
    <property type="project" value="TreeGrafter"/>
</dbReference>
<feature type="region of interest" description="Disordered" evidence="2">
    <location>
        <begin position="1"/>
        <end position="29"/>
    </location>
</feature>
<dbReference type="Gene3D" id="3.30.40.10">
    <property type="entry name" value="Zinc/RING finger domain, C3HC4 (zinc finger)"/>
    <property type="match status" value="1"/>
</dbReference>
<dbReference type="Pfam" id="PF00653">
    <property type="entry name" value="BIR"/>
    <property type="match status" value="1"/>
</dbReference>
<dbReference type="AlphaFoldDB" id="A0A165NNI7"/>
<evidence type="ECO:0000313" key="3">
    <source>
        <dbReference type="EMBL" id="AMY56537.1"/>
    </source>
</evidence>
<organism evidence="3">
    <name type="scientific">Botryllus schlosseri</name>
    <name type="common">Golden star tunicate</name>
    <name type="synonym">Alcyonium schlosseri</name>
    <dbReference type="NCBI Taxonomy" id="30301"/>
    <lineage>
        <taxon>Eukaryota</taxon>
        <taxon>Metazoa</taxon>
        <taxon>Chordata</taxon>
        <taxon>Tunicata</taxon>
        <taxon>Ascidiacea</taxon>
        <taxon>Stolidobranchia</taxon>
        <taxon>Styelidae</taxon>
        <taxon>Botryllus</taxon>
    </lineage>
</organism>
<dbReference type="GO" id="GO:0031398">
    <property type="term" value="P:positive regulation of protein ubiquitination"/>
    <property type="evidence" value="ECO:0007669"/>
    <property type="project" value="TreeGrafter"/>
</dbReference>
<dbReference type="InterPro" id="IPR001370">
    <property type="entry name" value="BIR_rpt"/>
</dbReference>
<feature type="compositionally biased region" description="Polar residues" evidence="2">
    <location>
        <begin position="9"/>
        <end position="29"/>
    </location>
</feature>
<dbReference type="SUPFAM" id="SSF57924">
    <property type="entry name" value="Inhibitor of apoptosis (IAP) repeat"/>
    <property type="match status" value="1"/>
</dbReference>
<dbReference type="InterPro" id="IPR050784">
    <property type="entry name" value="IAP"/>
</dbReference>
<dbReference type="GO" id="GO:0005737">
    <property type="term" value="C:cytoplasm"/>
    <property type="evidence" value="ECO:0007669"/>
    <property type="project" value="TreeGrafter"/>
</dbReference>